<dbReference type="EMBL" id="JAEUBG010005453">
    <property type="protein sequence ID" value="KAH3674778.1"/>
    <property type="molecule type" value="Genomic_DNA"/>
</dbReference>
<protein>
    <submittedName>
        <fullName evidence="2">Uncharacterized protein</fullName>
    </submittedName>
</protein>
<name>A0A9P8TCV0_WICPI</name>
<reference evidence="2" key="1">
    <citation type="journal article" date="2021" name="Open Biol.">
        <title>Shared evolutionary footprints suggest mitochondrial oxidative damage underlies multiple complex I losses in fungi.</title>
        <authorList>
            <person name="Schikora-Tamarit M.A."/>
            <person name="Marcet-Houben M."/>
            <person name="Nosek J."/>
            <person name="Gabaldon T."/>
        </authorList>
    </citation>
    <scope>NUCLEOTIDE SEQUENCE</scope>
    <source>
        <strain evidence="2">CBS2887</strain>
    </source>
</reference>
<dbReference type="AlphaFoldDB" id="A0A9P8TCV0"/>
<accession>A0A9P8TCV0</accession>
<evidence type="ECO:0000256" key="1">
    <source>
        <dbReference type="SAM" id="Phobius"/>
    </source>
</evidence>
<reference evidence="2" key="2">
    <citation type="submission" date="2021-01" db="EMBL/GenBank/DDBJ databases">
        <authorList>
            <person name="Schikora-Tamarit M.A."/>
        </authorList>
    </citation>
    <scope>NUCLEOTIDE SEQUENCE</scope>
    <source>
        <strain evidence="2">CBS2887</strain>
    </source>
</reference>
<organism evidence="2 3">
    <name type="scientific">Wickerhamomyces pijperi</name>
    <name type="common">Yeast</name>
    <name type="synonym">Pichia pijperi</name>
    <dbReference type="NCBI Taxonomy" id="599730"/>
    <lineage>
        <taxon>Eukaryota</taxon>
        <taxon>Fungi</taxon>
        <taxon>Dikarya</taxon>
        <taxon>Ascomycota</taxon>
        <taxon>Saccharomycotina</taxon>
        <taxon>Saccharomycetes</taxon>
        <taxon>Phaffomycetales</taxon>
        <taxon>Wickerhamomycetaceae</taxon>
        <taxon>Wickerhamomyces</taxon>
    </lineage>
</organism>
<keyword evidence="1" id="KW-1133">Transmembrane helix</keyword>
<keyword evidence="1" id="KW-0472">Membrane</keyword>
<feature type="transmembrane region" description="Helical" evidence="1">
    <location>
        <begin position="62"/>
        <end position="84"/>
    </location>
</feature>
<evidence type="ECO:0000313" key="2">
    <source>
        <dbReference type="EMBL" id="KAH3674778.1"/>
    </source>
</evidence>
<sequence length="138" mass="15044">MFLIWASSLTEGKITESPKNSSNSASSASGSLALLSSASSMFKSSSSSSVMNGKKARMSFQLLQNGLVVVMQGLGFNGVLGMIIRNDGQFGKFRKDDQRIIVVGDLTVGYRLYPKDFPVQFELIDKDQLILLIDLENL</sequence>
<keyword evidence="1" id="KW-0812">Transmembrane</keyword>
<dbReference type="Proteomes" id="UP000774326">
    <property type="component" value="Unassembled WGS sequence"/>
</dbReference>
<gene>
    <name evidence="2" type="ORF">WICPIJ_009466</name>
</gene>
<comment type="caution">
    <text evidence="2">The sequence shown here is derived from an EMBL/GenBank/DDBJ whole genome shotgun (WGS) entry which is preliminary data.</text>
</comment>
<evidence type="ECO:0000313" key="3">
    <source>
        <dbReference type="Proteomes" id="UP000774326"/>
    </source>
</evidence>
<proteinExistence type="predicted"/>
<keyword evidence="3" id="KW-1185">Reference proteome</keyword>